<dbReference type="InterPro" id="IPR037018">
    <property type="entry name" value="GH65_N"/>
</dbReference>
<evidence type="ECO:0000256" key="1">
    <source>
        <dbReference type="ARBA" id="ARBA00022676"/>
    </source>
</evidence>
<keyword evidence="1" id="KW-0328">Glycosyltransferase</keyword>
<dbReference type="InterPro" id="IPR008928">
    <property type="entry name" value="6-hairpin_glycosidase_sf"/>
</dbReference>
<feature type="domain" description="Glycosyl hydrolase 94 supersandwich" evidence="4">
    <location>
        <begin position="1611"/>
        <end position="1888"/>
    </location>
</feature>
<accession>B9DZB3</accession>
<dbReference type="GO" id="GO:0016757">
    <property type="term" value="F:glycosyltransferase activity"/>
    <property type="evidence" value="ECO:0007669"/>
    <property type="project" value="UniProtKB-KW"/>
</dbReference>
<reference evidence="8" key="1">
    <citation type="submission" date="2005-09" db="EMBL/GenBank/DDBJ databases">
        <title>Complete genome sequence of Clostridium kluyveri and comparative genomics of Clostridia species.</title>
        <authorList>
            <person name="Inui M."/>
            <person name="Nonaka H."/>
            <person name="Shinoda Y."/>
            <person name="Ikenaga Y."/>
            <person name="Abe M."/>
            <person name="Naito K."/>
            <person name="Vertes A.A."/>
            <person name="Yukawa H."/>
        </authorList>
    </citation>
    <scope>NUCLEOTIDE SEQUENCE [LARGE SCALE GENOMIC DNA]</scope>
    <source>
        <strain evidence="8">NBRC 12016</strain>
    </source>
</reference>
<dbReference type="GO" id="GO:0005975">
    <property type="term" value="P:carbohydrate metabolic process"/>
    <property type="evidence" value="ECO:0007669"/>
    <property type="project" value="InterPro"/>
</dbReference>
<dbReference type="Gene3D" id="1.50.10.10">
    <property type="match status" value="1"/>
</dbReference>
<evidence type="ECO:0000256" key="3">
    <source>
        <dbReference type="SAM" id="Phobius"/>
    </source>
</evidence>
<keyword evidence="3" id="KW-0472">Membrane</keyword>
<feature type="transmembrane region" description="Helical" evidence="3">
    <location>
        <begin position="832"/>
        <end position="852"/>
    </location>
</feature>
<dbReference type="Pfam" id="PF10091">
    <property type="entry name" value="Glycoamylase"/>
    <property type="match status" value="1"/>
</dbReference>
<protein>
    <recommendedName>
        <fullName evidence="9">Cyclic beta 1-2 glucan synthetase</fullName>
    </recommendedName>
</protein>
<proteinExistence type="predicted"/>
<name>B9DZB3_CLOK1</name>
<dbReference type="CDD" id="cd11756">
    <property type="entry name" value="GH94N_ChvB_NdvB_1_like"/>
    <property type="match status" value="1"/>
</dbReference>
<feature type="transmembrane region" description="Helical" evidence="3">
    <location>
        <begin position="465"/>
        <end position="489"/>
    </location>
</feature>
<dbReference type="PANTHER" id="PTHR37469">
    <property type="entry name" value="CELLOBIONIC ACID PHOSPHORYLASE-RELATED"/>
    <property type="match status" value="1"/>
</dbReference>
<gene>
    <name evidence="7" type="ordered locus">CKR_0537</name>
</gene>
<feature type="transmembrane region" description="Helical" evidence="3">
    <location>
        <begin position="979"/>
        <end position="997"/>
    </location>
</feature>
<dbReference type="Pfam" id="PF06165">
    <property type="entry name" value="GH94_b-supersand"/>
    <property type="match status" value="2"/>
</dbReference>
<evidence type="ECO:0000313" key="8">
    <source>
        <dbReference type="Proteomes" id="UP000007969"/>
    </source>
</evidence>
<dbReference type="PANTHER" id="PTHR37469:SF2">
    <property type="entry name" value="CELLOBIONIC ACID PHOSPHORYLASE"/>
    <property type="match status" value="1"/>
</dbReference>
<evidence type="ECO:0000259" key="5">
    <source>
        <dbReference type="Pfam" id="PF10091"/>
    </source>
</evidence>
<feature type="transmembrane region" description="Helical" evidence="3">
    <location>
        <begin position="896"/>
        <end position="916"/>
    </location>
</feature>
<dbReference type="CAZy" id="GH94">
    <property type="family name" value="Glycoside Hydrolase Family 94"/>
</dbReference>
<sequence length="2890" mass="333403">MGTIMKVQFFFTRKDGFFMLYVIGIAIIIFLAMIYKNLNKCVDVDENMVDDIPTLNLGKEELKKYAREISIIPAQVKKRSCKKKLIDSLDKNYKNILHGYNFFNMEIKNRGDIVFCAEWLLDNLYLIKKEYKDIKTNMPGDYYKNLPVITKGAMKGYPRIYYIAREMLQCSYGTVSEEAIETFISAYEENTVLKSCELWALPIMLRIALIQNISNITENIVFMQKERKRAESVAEGIINSGSNIDFEIERFRRDRIKFTSPFTERFIKILRDNFIDSVKVYDWIDEELDKEDSSAARAVNINHQKQAVYQVSMENSINGIREVCALNWKENFERLSYVEQVLRKDPAGVYELMDFNSRDYYRHKVEKLSKKINVPESFIARKAVECAEEASGEVYEKHVGYYLIDKGISCLKKKIKSSGEEYKKVNSEIGTNITVDLYIGTIIFGTIFLDLLINGMNFYGQNLPIWKYIAAAVILLIPSSEIFISIFNWSINKLVETRFIPKMEFKQGIPQEFSTVVVIPALINNVDRLKSLISDLEVYYLANEEQNLYFALLGDFKDSFYEEESGDKLIVKIALEEIKSLNKKYGNGDRDKFYFLSRYRKYNEKEQKWIGWERKRGKLMEFNSLVRGNKNTSYNVISGDITSLCDAKYVITLDADTKLPKDTAKLLIGAMSHPLNIPYVDKNNKKVLRGHGLMQPRVSVGVLSANKTVYSNIFSGETGIDIYTSAISDVYEDLFDEGIFTGKGIYDIDVFNDILQDEIPENTVLSHDLLEGSYVRAGLVTDIELIDGYPAYYDSSCKRLHRWVRGDWQLLPWLFKKNSLNKLSKWKIIDNLRRSAVSPAVIILIIGALTLFSNSDNLLLIALISLLCPIFFDVSETVVSPVKGISLSGKVSNFKVAIEQFFLILSFLPYQAYLMLDAIVRTLYRVFISGRNLLQWQTAADVEAASKKEFSHYLKTMWIGSVIAIAIGLLGFMNSLETAFLVLPFCVVWFFSPWIAFNISEDRNNDKEEQINDEDRKLLRELGRKTWAYFEDFITSETNWLSPDNYQEKPYKGIAYRTSPTNMAMGITSNVVAYDLGYISISEFQYRLHNILSNMESLEKYKGHFYNWYDIKNKKPLYPRYVSTVDSGNLVGYIWLVEESLDEYMGYPLINKNLPLGLKDTLKLAEDEIYKELKIKQVYRSFIDRLSSDDLNKFEGEDEINIFLLRLFLYELIKKSMEFDKKSIKLYWNMKVYNMCIKFLEELNNVFPCIAFIDEEPQFKDLKHRFNDLAAKVPLEEVPAAVDELINEFAHQKENNNVNALKELLLQTKSNVEKIIFEIKTIKNTLSNMGKEHNFSMLYNKKRQLFAIGYDVEKDTLGKNYYDLLASEARQASFVAIAKGEVEQAHWFNLGRAMTSVGGGKGLVSWSGTMFEYLMPLIIMKKFPDTLFSETYEYIVEVQKNYGDKKHVPWGISESAYYDFDINSIYQYKAFGVPGIGLKRGLTNELVVSPYASVMALQVDFKNALKNIKRLIELKVEGIYGFYDAIDYTCERLSKGRKSAIVNCFMIHHQGMSFMSLDNVLMKNILQERFHRIPRVKSVELLLQEKVPKSIIYNREEHSKEAKPLFKEENMVGRKYTTAVTKAPETNIISNGNYYLMMTNSGSGYSKRKDIMVYRWREDVTTDNTGMFFYIKNINSNEYWSATFEPCKHEGEDYEVIFLPDKCEFKRKDGNLRTYTEVTVSQEDEGEVRRISITNSSNYKREVEITSYLEVTLAPYNADLVHPAFGNLFIETEFVQEPMCIIASRRPKSKEEKLWLMQTIAIEGKQIGSVQYETSRVNFIGRNRNLMNPRAMDNDAQLTKSIGAVIDPIISMRVRVVIEPGKTCRVAYSTVTANSKEKAIELANKYRNMSNIDRIFQLSWTEVQLEMKYLGIKSNQANMYQKMASRILFINGLFKDRYEYITKVKQGQSALWPYGISGDLPIVLLIIRDEKHMELVRQLVNAHEYWSLKGLSVDLVLLNLQDTSYVQLLQDKIRDTVNSRRAARKNVPGGIYIYNNSTINRRDIEFFIAVSRIVIDAEKGEFLKHIKDTEGKRAAYGNISNRYKNNTSNYSFKIPELQYFNDIGGFSKDGKSYFIILKNYNNTPAPWINVISNKKFGFHISENGVSYTWNKNSRENKLTTWSNDPVVDGEAEALYIKDEVTKQIWSISPKPIRDSGEYIIEHGFGFSTFKHEANEILGEMTVFADIEHSVKICRVKLKNMGVVKRKLSLTYYAKLVLGVCHEQTAQYIYTGFNSREEYIYAVNPYSECFGRGICYMKILGGKDSSYTSSREEFIGRGGDVSKPKGLGYESFSGKIGAGFDPCFAENTRIELNENDESEILILLGQEDSFEEISKVIEKYSSVEIWLEELSKVKHYWERMFNVIQVTTPDNSMNIMLNGWLMYQVVACRYFARTAFYQSGGAYGFRDQLQDVMAICYLNPDITREHILYSASRQYLEGDVQHWWHPYVESGIRTRFSDDLLWMPYVVADYVQNTGDYSILDEEVLYLEDEQLKEGEDERYKISSVSNKKGNIYEHCIKAIERSLKFGPHNIPLMGSGDWNDGMSTVGNKGQGESVWLGWFLYSILDKFQSICKFKRDDKRSDEYLKLKEFIRENIETNAWDGSWYRRAYFDNGIPLGSVENDECQIDSISQSWAVISGAAKESRAREAVDALERNLIREDKGVMLLLTPAFDKSALEPGYIKGYIPGVRENGGQYTHAAIWSVLALAKICHNDRAYKAFSMINPINHTKTYLNCEVYKVEPYVMAADVYAVDSHVGRGGWSWYTGAAGWMYRTGIETILGLKLNENYGFTISPCIPTSWKGYTIKYTRGQCIYNIKVERNSEVGIWLDGNMIHNKIVPFLNEGEHEVKVNI</sequence>
<dbReference type="Proteomes" id="UP000007969">
    <property type="component" value="Chromosome"/>
</dbReference>
<dbReference type="InterPro" id="IPR052047">
    <property type="entry name" value="GH94_Enzymes"/>
</dbReference>
<dbReference type="InterPro" id="IPR011013">
    <property type="entry name" value="Gal_mutarotase_sf_dom"/>
</dbReference>
<dbReference type="InterPro" id="IPR010383">
    <property type="entry name" value="Glyco_hydrolase_94_b-supersand"/>
</dbReference>
<dbReference type="Pfam" id="PF17167">
    <property type="entry name" value="Glyco_hydro_94"/>
    <property type="match status" value="1"/>
</dbReference>
<dbReference type="EMBL" id="AP009049">
    <property type="protein sequence ID" value="BAH05588.1"/>
    <property type="molecule type" value="Genomic_DNA"/>
</dbReference>
<dbReference type="Gene3D" id="2.60.420.10">
    <property type="entry name" value="Maltose phosphorylase, domain 3"/>
    <property type="match status" value="1"/>
</dbReference>
<feature type="transmembrane region" description="Helical" evidence="3">
    <location>
        <begin position="433"/>
        <end position="453"/>
    </location>
</feature>
<dbReference type="GO" id="GO:0030246">
    <property type="term" value="F:carbohydrate binding"/>
    <property type="evidence" value="ECO:0007669"/>
    <property type="project" value="InterPro"/>
</dbReference>
<dbReference type="InterPro" id="IPR012341">
    <property type="entry name" value="6hp_glycosidase-like_sf"/>
</dbReference>
<feature type="transmembrane region" description="Helical" evidence="3">
    <location>
        <begin position="858"/>
        <end position="875"/>
    </location>
</feature>
<evidence type="ECO:0000313" key="7">
    <source>
        <dbReference type="EMBL" id="BAH05588.1"/>
    </source>
</evidence>
<evidence type="ECO:0008006" key="9">
    <source>
        <dbReference type="Google" id="ProtNLM"/>
    </source>
</evidence>
<dbReference type="SMART" id="SM01068">
    <property type="entry name" value="CBM_X"/>
    <property type="match status" value="2"/>
</dbReference>
<dbReference type="SUPFAM" id="SSF74650">
    <property type="entry name" value="Galactose mutarotase-like"/>
    <property type="match status" value="2"/>
</dbReference>
<feature type="domain" description="Glycosyl hydrolase 94 catalytic" evidence="6">
    <location>
        <begin position="2395"/>
        <end position="2819"/>
    </location>
</feature>
<feature type="domain" description="Glycoamylase-like" evidence="5">
    <location>
        <begin position="1360"/>
        <end position="1574"/>
    </location>
</feature>
<keyword evidence="2" id="KW-0808">Transferase</keyword>
<evidence type="ECO:0000259" key="4">
    <source>
        <dbReference type="Pfam" id="PF06165"/>
    </source>
</evidence>
<dbReference type="HOGENOM" id="CLU_000646_0_0_9"/>
<feature type="transmembrane region" description="Helical" evidence="3">
    <location>
        <begin position="953"/>
        <end position="972"/>
    </location>
</feature>
<feature type="transmembrane region" description="Helical" evidence="3">
    <location>
        <begin position="16"/>
        <end position="35"/>
    </location>
</feature>
<dbReference type="InterPro" id="IPR037820">
    <property type="entry name" value="GH94N_NdvB"/>
</dbReference>
<dbReference type="CAZy" id="GT84">
    <property type="family name" value="Glycosyltransferase Family 84"/>
</dbReference>
<keyword evidence="3" id="KW-0812">Transmembrane</keyword>
<dbReference type="SUPFAM" id="SSF48208">
    <property type="entry name" value="Six-hairpin glycosidases"/>
    <property type="match status" value="1"/>
</dbReference>
<evidence type="ECO:0000259" key="6">
    <source>
        <dbReference type="Pfam" id="PF17167"/>
    </source>
</evidence>
<dbReference type="InterPro" id="IPR037824">
    <property type="entry name" value="GH94N_2_NdvB"/>
</dbReference>
<organism evidence="7 8">
    <name type="scientific">Clostridium kluyveri (strain NBRC 12016)</name>
    <dbReference type="NCBI Taxonomy" id="583346"/>
    <lineage>
        <taxon>Bacteria</taxon>
        <taxon>Bacillati</taxon>
        <taxon>Bacillota</taxon>
        <taxon>Clostridia</taxon>
        <taxon>Eubacteriales</taxon>
        <taxon>Clostridiaceae</taxon>
        <taxon>Clostridium</taxon>
    </lineage>
</organism>
<dbReference type="InterPro" id="IPR019282">
    <property type="entry name" value="Glycoamylase-like_cons_dom"/>
</dbReference>
<evidence type="ECO:0000256" key="2">
    <source>
        <dbReference type="ARBA" id="ARBA00022679"/>
    </source>
</evidence>
<dbReference type="CDD" id="cd11753">
    <property type="entry name" value="GH94N_ChvB_NdvB_2_like"/>
    <property type="match status" value="1"/>
</dbReference>
<feature type="domain" description="Glycosyl hydrolase 94 supersandwich" evidence="4">
    <location>
        <begin position="2112"/>
        <end position="2381"/>
    </location>
</feature>
<dbReference type="KEGG" id="ckr:CKR_0537"/>
<keyword evidence="3" id="KW-1133">Transmembrane helix</keyword>
<dbReference type="Gene3D" id="2.70.98.40">
    <property type="entry name" value="Glycoside hydrolase, family 65, N-terminal domain"/>
    <property type="match status" value="2"/>
</dbReference>
<dbReference type="Gene3D" id="1.50.10.140">
    <property type="match status" value="2"/>
</dbReference>
<dbReference type="InterPro" id="IPR033432">
    <property type="entry name" value="GH94_catalytic"/>
</dbReference>